<dbReference type="GO" id="GO:0030313">
    <property type="term" value="C:cell envelope"/>
    <property type="evidence" value="ECO:0007669"/>
    <property type="project" value="UniProtKB-SubCell"/>
</dbReference>
<reference evidence="6" key="2">
    <citation type="submission" date="2023-04" db="EMBL/GenBank/DDBJ databases">
        <title>Paracnuella aquatica gen. nov., sp. nov., a member of the family Chitinophagaceae isolated from a hot spring.</title>
        <authorList>
            <person name="Wang C."/>
        </authorList>
    </citation>
    <scope>NUCLEOTIDE SEQUENCE</scope>
    <source>
        <strain evidence="6">LB-8</strain>
    </source>
</reference>
<dbReference type="RefSeq" id="WP_279299383.1">
    <property type="nucleotide sequence ID" value="NZ_JAOTIF010000026.1"/>
</dbReference>
<evidence type="ECO:0000313" key="7">
    <source>
        <dbReference type="Proteomes" id="UP001155483"/>
    </source>
</evidence>
<gene>
    <name evidence="6" type="ORF">OCK74_22695</name>
</gene>
<dbReference type="PANTHER" id="PTHR42852:SF6">
    <property type="entry name" value="THIOL:DISULFIDE INTERCHANGE PROTEIN DSBE"/>
    <property type="match status" value="1"/>
</dbReference>
<dbReference type="PROSITE" id="PS00194">
    <property type="entry name" value="THIOREDOXIN_1"/>
    <property type="match status" value="1"/>
</dbReference>
<dbReference type="Proteomes" id="UP001155483">
    <property type="component" value="Unassembled WGS sequence"/>
</dbReference>
<dbReference type="InterPro" id="IPR050553">
    <property type="entry name" value="Thioredoxin_ResA/DsbE_sf"/>
</dbReference>
<dbReference type="GO" id="GO:0016209">
    <property type="term" value="F:antioxidant activity"/>
    <property type="evidence" value="ECO:0007669"/>
    <property type="project" value="InterPro"/>
</dbReference>
<evidence type="ECO:0000256" key="4">
    <source>
        <dbReference type="ARBA" id="ARBA00023284"/>
    </source>
</evidence>
<dbReference type="InterPro" id="IPR017937">
    <property type="entry name" value="Thioredoxin_CS"/>
</dbReference>
<keyword evidence="2" id="KW-0201">Cytochrome c-type biogenesis</keyword>
<sequence length="377" mass="43383">MSIYKFLFVFSTASLLTCTSFSQSNYYIEVDFEGAKNSDTVYLSSNKNMNRDSAFIKNKKARFSLAKMEDEWDNYSIAYKGQEREFYMLLFHNAQSNIKLTVDKEFRQWTISGDSNAAEQNEFYQGLFTLGGERQLLEKQLSETTDSIHAQALKNEVNSFEKRFKDYYVNWVLQHNKSPFSVLVIGTMIDQSYITRSLDTVAANCFDKLLPQAKMNNYTARLMQSAFASYSEKYSIVPVNAKAPTFLVKDTIGNDIKLEQFKGKWLLIDFWASWCGPCRQNNPLLKEFFEKYHNKGLEVLSISMDTNSEQWKKAIIKDKMTWHQGSDLLGQKSSLGQSYQIRAVPHYFLVSPEGIIVTKSVGGDIHAVEETLKQILQ</sequence>
<comment type="caution">
    <text evidence="6">The sequence shown here is derived from an EMBL/GenBank/DDBJ whole genome shotgun (WGS) entry which is preliminary data.</text>
</comment>
<evidence type="ECO:0000259" key="5">
    <source>
        <dbReference type="PROSITE" id="PS51352"/>
    </source>
</evidence>
<organism evidence="6 7">
    <name type="scientific">Paraflavisolibacter caeni</name>
    <dbReference type="NCBI Taxonomy" id="2982496"/>
    <lineage>
        <taxon>Bacteria</taxon>
        <taxon>Pseudomonadati</taxon>
        <taxon>Bacteroidota</taxon>
        <taxon>Chitinophagia</taxon>
        <taxon>Chitinophagales</taxon>
        <taxon>Chitinophagaceae</taxon>
        <taxon>Paraflavisolibacter</taxon>
    </lineage>
</organism>
<proteinExistence type="predicted"/>
<accession>A0A9X3B9Y9</accession>
<dbReference type="GO" id="GO:0017004">
    <property type="term" value="P:cytochrome complex assembly"/>
    <property type="evidence" value="ECO:0007669"/>
    <property type="project" value="UniProtKB-KW"/>
</dbReference>
<evidence type="ECO:0000313" key="6">
    <source>
        <dbReference type="EMBL" id="MCU7551946.1"/>
    </source>
</evidence>
<comment type="subcellular location">
    <subcellularLocation>
        <location evidence="1">Cell envelope</location>
    </subcellularLocation>
</comment>
<evidence type="ECO:0000256" key="3">
    <source>
        <dbReference type="ARBA" id="ARBA00023157"/>
    </source>
</evidence>
<dbReference type="SUPFAM" id="SSF52833">
    <property type="entry name" value="Thioredoxin-like"/>
    <property type="match status" value="1"/>
</dbReference>
<dbReference type="AlphaFoldDB" id="A0A9X3B9Y9"/>
<reference evidence="6" key="1">
    <citation type="submission" date="2022-09" db="EMBL/GenBank/DDBJ databases">
        <authorList>
            <person name="Yuan C."/>
            <person name="Ke Z."/>
        </authorList>
    </citation>
    <scope>NUCLEOTIDE SEQUENCE</scope>
    <source>
        <strain evidence="6">LB-8</strain>
    </source>
</reference>
<name>A0A9X3B9Y9_9BACT</name>
<dbReference type="Gene3D" id="3.40.30.10">
    <property type="entry name" value="Glutaredoxin"/>
    <property type="match status" value="1"/>
</dbReference>
<evidence type="ECO:0000256" key="2">
    <source>
        <dbReference type="ARBA" id="ARBA00022748"/>
    </source>
</evidence>
<dbReference type="GO" id="GO:0016491">
    <property type="term" value="F:oxidoreductase activity"/>
    <property type="evidence" value="ECO:0007669"/>
    <property type="project" value="InterPro"/>
</dbReference>
<keyword evidence="4" id="KW-0676">Redox-active center</keyword>
<dbReference type="InterPro" id="IPR013766">
    <property type="entry name" value="Thioredoxin_domain"/>
</dbReference>
<feature type="domain" description="Thioredoxin" evidence="5">
    <location>
        <begin position="237"/>
        <end position="377"/>
    </location>
</feature>
<dbReference type="InterPro" id="IPR000866">
    <property type="entry name" value="AhpC/TSA"/>
</dbReference>
<dbReference type="PROSITE" id="PS51352">
    <property type="entry name" value="THIOREDOXIN_2"/>
    <property type="match status" value="1"/>
</dbReference>
<protein>
    <submittedName>
        <fullName evidence="6">AhpC/TSA family protein</fullName>
    </submittedName>
</protein>
<dbReference type="InterPro" id="IPR036249">
    <property type="entry name" value="Thioredoxin-like_sf"/>
</dbReference>
<dbReference type="PANTHER" id="PTHR42852">
    <property type="entry name" value="THIOL:DISULFIDE INTERCHANGE PROTEIN DSBE"/>
    <property type="match status" value="1"/>
</dbReference>
<evidence type="ECO:0000256" key="1">
    <source>
        <dbReference type="ARBA" id="ARBA00004196"/>
    </source>
</evidence>
<keyword evidence="3" id="KW-1015">Disulfide bond</keyword>
<dbReference type="CDD" id="cd02966">
    <property type="entry name" value="TlpA_like_family"/>
    <property type="match status" value="1"/>
</dbReference>
<keyword evidence="7" id="KW-1185">Reference proteome</keyword>
<dbReference type="EMBL" id="JAOTIF010000026">
    <property type="protein sequence ID" value="MCU7551946.1"/>
    <property type="molecule type" value="Genomic_DNA"/>
</dbReference>
<dbReference type="Pfam" id="PF00578">
    <property type="entry name" value="AhpC-TSA"/>
    <property type="match status" value="1"/>
</dbReference>